<dbReference type="EMBL" id="CYPU01000001">
    <property type="protein sequence ID" value="CUH45843.1"/>
    <property type="molecule type" value="Genomic_DNA"/>
</dbReference>
<dbReference type="Pfam" id="PF13185">
    <property type="entry name" value="GAF_2"/>
    <property type="match status" value="5"/>
</dbReference>
<dbReference type="InterPro" id="IPR036890">
    <property type="entry name" value="HATPase_C_sf"/>
</dbReference>
<dbReference type="SMART" id="SM00065">
    <property type="entry name" value="GAF"/>
    <property type="match status" value="11"/>
</dbReference>
<dbReference type="PANTHER" id="PTHR45339:SF1">
    <property type="entry name" value="HYBRID SIGNAL TRANSDUCTION HISTIDINE KINASE J"/>
    <property type="match status" value="1"/>
</dbReference>
<dbReference type="Gene3D" id="3.40.50.2300">
    <property type="match status" value="2"/>
</dbReference>
<dbReference type="Pfam" id="PF00512">
    <property type="entry name" value="HisKA"/>
    <property type="match status" value="1"/>
</dbReference>
<evidence type="ECO:0000256" key="10">
    <source>
        <dbReference type="ARBA" id="ARBA00068150"/>
    </source>
</evidence>
<feature type="modified residue" description="4-aspartylphosphate" evidence="11">
    <location>
        <position position="2434"/>
    </location>
</feature>
<dbReference type="InterPro" id="IPR001789">
    <property type="entry name" value="Sig_transdc_resp-reg_receiver"/>
</dbReference>
<evidence type="ECO:0000256" key="6">
    <source>
        <dbReference type="ARBA" id="ARBA00022777"/>
    </source>
</evidence>
<feature type="compositionally biased region" description="Low complexity" evidence="12">
    <location>
        <begin position="1"/>
        <end position="26"/>
    </location>
</feature>
<dbReference type="STRING" id="81569.RUM4293_03712"/>
<dbReference type="SUPFAM" id="SSF55874">
    <property type="entry name" value="ATPase domain of HSP90 chaperone/DNA topoisomerase II/histidine kinase"/>
    <property type="match status" value="1"/>
</dbReference>
<evidence type="ECO:0000259" key="14">
    <source>
        <dbReference type="PROSITE" id="PS50110"/>
    </source>
</evidence>
<dbReference type="InterPro" id="IPR003594">
    <property type="entry name" value="HATPase_dom"/>
</dbReference>
<dbReference type="SUPFAM" id="SSF55781">
    <property type="entry name" value="GAF domain-like"/>
    <property type="match status" value="11"/>
</dbReference>
<dbReference type="Gene3D" id="3.30.565.10">
    <property type="entry name" value="Histidine kinase-like ATPase, C-terminal domain"/>
    <property type="match status" value="1"/>
</dbReference>
<protein>
    <recommendedName>
        <fullName evidence="10">Sensory/regulatory protein RpfC</fullName>
        <ecNumber evidence="2">2.7.13.3</ecNumber>
    </recommendedName>
</protein>
<gene>
    <name evidence="15" type="primary">barA_1</name>
    <name evidence="15" type="ORF">RUA4292_00006</name>
</gene>
<feature type="domain" description="Histidine kinase" evidence="13">
    <location>
        <begin position="1999"/>
        <end position="2221"/>
    </location>
</feature>
<evidence type="ECO:0000256" key="11">
    <source>
        <dbReference type="PROSITE-ProRule" id="PRU00169"/>
    </source>
</evidence>
<dbReference type="InterPro" id="IPR011006">
    <property type="entry name" value="CheY-like_superfamily"/>
</dbReference>
<keyword evidence="7" id="KW-0067">ATP-binding</keyword>
<evidence type="ECO:0000256" key="4">
    <source>
        <dbReference type="ARBA" id="ARBA00022679"/>
    </source>
</evidence>
<evidence type="ECO:0000313" key="16">
    <source>
        <dbReference type="Proteomes" id="UP000050783"/>
    </source>
</evidence>
<dbReference type="Gene3D" id="1.10.287.130">
    <property type="match status" value="1"/>
</dbReference>
<reference evidence="15 16" key="1">
    <citation type="submission" date="2015-09" db="EMBL/GenBank/DDBJ databases">
        <authorList>
            <consortium name="Swine Surveillance"/>
        </authorList>
    </citation>
    <scope>NUCLEOTIDE SEQUENCE [LARGE SCALE GENOMIC DNA]</scope>
    <source>
        <strain evidence="15 16">CECT 4292</strain>
    </source>
</reference>
<feature type="domain" description="Response regulatory" evidence="14">
    <location>
        <begin position="2385"/>
        <end position="2502"/>
    </location>
</feature>
<evidence type="ECO:0000256" key="5">
    <source>
        <dbReference type="ARBA" id="ARBA00022741"/>
    </source>
</evidence>
<dbReference type="PROSITE" id="PS50109">
    <property type="entry name" value="HIS_KIN"/>
    <property type="match status" value="1"/>
</dbReference>
<dbReference type="Gene3D" id="3.30.450.40">
    <property type="match status" value="11"/>
</dbReference>
<dbReference type="FunFam" id="3.30.565.10:FF:000010">
    <property type="entry name" value="Sensor histidine kinase RcsC"/>
    <property type="match status" value="1"/>
</dbReference>
<name>A0A0P1E9E3_9RHOB</name>
<feature type="region of interest" description="Disordered" evidence="12">
    <location>
        <begin position="1"/>
        <end position="27"/>
    </location>
</feature>
<dbReference type="InterPro" id="IPR005467">
    <property type="entry name" value="His_kinase_dom"/>
</dbReference>
<dbReference type="FunFam" id="1.10.287.130:FF:000002">
    <property type="entry name" value="Two-component osmosensing histidine kinase"/>
    <property type="match status" value="1"/>
</dbReference>
<dbReference type="InterPro" id="IPR036097">
    <property type="entry name" value="HisK_dim/P_sf"/>
</dbReference>
<feature type="modified residue" description="4-aspartylphosphate" evidence="11">
    <location>
        <position position="2293"/>
    </location>
</feature>
<feature type="domain" description="Response regulatory" evidence="14">
    <location>
        <begin position="2243"/>
        <end position="2356"/>
    </location>
</feature>
<dbReference type="SMART" id="SM00388">
    <property type="entry name" value="HisKA"/>
    <property type="match status" value="1"/>
</dbReference>
<dbReference type="SUPFAM" id="SSF52172">
    <property type="entry name" value="CheY-like"/>
    <property type="match status" value="2"/>
</dbReference>
<evidence type="ECO:0000256" key="12">
    <source>
        <dbReference type="SAM" id="MobiDB-lite"/>
    </source>
</evidence>
<dbReference type="SMART" id="SM00448">
    <property type="entry name" value="REC"/>
    <property type="match status" value="2"/>
</dbReference>
<dbReference type="CDD" id="cd00082">
    <property type="entry name" value="HisKA"/>
    <property type="match status" value="1"/>
</dbReference>
<dbReference type="SMART" id="SM00387">
    <property type="entry name" value="HATPase_c"/>
    <property type="match status" value="1"/>
</dbReference>
<dbReference type="CDD" id="cd17546">
    <property type="entry name" value="REC_hyHK_CKI1_RcsC-like"/>
    <property type="match status" value="2"/>
</dbReference>
<comment type="subunit">
    <text evidence="9">At low DSF concentrations, interacts with RpfF.</text>
</comment>
<dbReference type="InterPro" id="IPR004358">
    <property type="entry name" value="Sig_transdc_His_kin-like_C"/>
</dbReference>
<keyword evidence="6 15" id="KW-0418">Kinase</keyword>
<evidence type="ECO:0000256" key="8">
    <source>
        <dbReference type="ARBA" id="ARBA00023012"/>
    </source>
</evidence>
<dbReference type="Pfam" id="PF00072">
    <property type="entry name" value="Response_reg"/>
    <property type="match status" value="2"/>
</dbReference>
<dbReference type="InterPro" id="IPR003018">
    <property type="entry name" value="GAF"/>
</dbReference>
<dbReference type="EC" id="2.7.13.3" evidence="2"/>
<evidence type="ECO:0000256" key="3">
    <source>
        <dbReference type="ARBA" id="ARBA00022553"/>
    </source>
</evidence>
<evidence type="ECO:0000256" key="1">
    <source>
        <dbReference type="ARBA" id="ARBA00000085"/>
    </source>
</evidence>
<evidence type="ECO:0000256" key="7">
    <source>
        <dbReference type="ARBA" id="ARBA00022840"/>
    </source>
</evidence>
<keyword evidence="4 15" id="KW-0808">Transferase</keyword>
<evidence type="ECO:0000256" key="2">
    <source>
        <dbReference type="ARBA" id="ARBA00012438"/>
    </source>
</evidence>
<dbReference type="GO" id="GO:0000155">
    <property type="term" value="F:phosphorelay sensor kinase activity"/>
    <property type="evidence" value="ECO:0007669"/>
    <property type="project" value="InterPro"/>
</dbReference>
<dbReference type="GO" id="GO:0005524">
    <property type="term" value="F:ATP binding"/>
    <property type="evidence" value="ECO:0007669"/>
    <property type="project" value="UniProtKB-KW"/>
</dbReference>
<evidence type="ECO:0000256" key="9">
    <source>
        <dbReference type="ARBA" id="ARBA00064003"/>
    </source>
</evidence>
<comment type="catalytic activity">
    <reaction evidence="1">
        <text>ATP + protein L-histidine = ADP + protein N-phospho-L-histidine.</text>
        <dbReference type="EC" id="2.7.13.3"/>
    </reaction>
</comment>
<keyword evidence="8" id="KW-0902">Two-component regulatory system</keyword>
<evidence type="ECO:0000259" key="13">
    <source>
        <dbReference type="PROSITE" id="PS50109"/>
    </source>
</evidence>
<proteinExistence type="predicted"/>
<dbReference type="CDD" id="cd16922">
    <property type="entry name" value="HATPase_EvgS-ArcB-TorS-like"/>
    <property type="match status" value="1"/>
</dbReference>
<evidence type="ECO:0000313" key="15">
    <source>
        <dbReference type="EMBL" id="CUH45843.1"/>
    </source>
</evidence>
<dbReference type="PROSITE" id="PS50110">
    <property type="entry name" value="RESPONSE_REGULATORY"/>
    <property type="match status" value="2"/>
</dbReference>
<dbReference type="PANTHER" id="PTHR45339">
    <property type="entry name" value="HYBRID SIGNAL TRANSDUCTION HISTIDINE KINASE J"/>
    <property type="match status" value="1"/>
</dbReference>
<dbReference type="Pfam" id="PF01590">
    <property type="entry name" value="GAF"/>
    <property type="match status" value="6"/>
</dbReference>
<dbReference type="Proteomes" id="UP000050783">
    <property type="component" value="Unassembled WGS sequence"/>
</dbReference>
<organism evidence="15 16">
    <name type="scientific">Ruegeria atlantica</name>
    <dbReference type="NCBI Taxonomy" id="81569"/>
    <lineage>
        <taxon>Bacteria</taxon>
        <taxon>Pseudomonadati</taxon>
        <taxon>Pseudomonadota</taxon>
        <taxon>Alphaproteobacteria</taxon>
        <taxon>Rhodobacterales</taxon>
        <taxon>Roseobacteraceae</taxon>
        <taxon>Ruegeria</taxon>
    </lineage>
</organism>
<sequence>MGGKKASGTPVSPAPSSAPSSELSAADQQARFEATAQVMQAISVTKDDVQPVCDLIVALAKDLCDAVFAGLVLGQEGDALQRLVASVNLHPDIQQLWRDGKYTMEPGNSLVTETILSGETKRVVDMGDTDFHKSGDERFKLIVDKHGCRSNLFVPLKVDGGAIGCLMLARDEVRPYTDDQVKLVETFAAQAVIAIENVRQFRELQIRLAREGASREVLETISQSREDETPVFQTILENTARLCETDVATLSLLNEAGTHLEYAAHFGDQLATYAVGVDRWSLDSHLQIAESVREARVVHNVDLRLTDQYIKGDPWRRQLVDEEGVRSFLTVPLMSADGTPVGVIGIYRREVRAFTDDEISLVEGFSAQAVIALDNTRQLNELHTQLERQTATQEILTVISQSRDDDARVFDSVLQQATRVCDADQAVLILINAAGTHGRLAANWGHQRTEFDVGDEWQLDESIPIATAIRTGKVGRIDDLTDTDFYRSGHPTAAMMVEIEGIRSRVTVPLMQGDQAIGAIAVSRREVRPFADPDVQLIEEFAKHAVIAIENTRQFREVQERLEREEASREILEVISRSRDDDGPVFNSILKNASRLCKAPLAFLCVADHERGLATIPANIGARTDFDEALKGFVEPLTRTELVAIRPMFDGQVIRQDDIADDPLYYQDRDPKRVQMVEVEGARSVLAVPLMKNDTGLGVIVLYRREVSPFSDDDVALVQTFAAQAVIAMDNVRQFREVQDRTAEVTQALEYQTSTSEVLRVISASPNQLSPVLDAILKEASRICELQDAYVAMLDRDDGLFHVHSTLTQDTAFAEYVKAHPISPAENGVSGRAILSKRTSYVEDVEADDTYTWLEESGVGDYKSLLGLPLVKNGEVVGVISLGAPMVSGFSAKQIKLLETFADQAVIAITNANLFHELEERTEEVTQALEYQTATSDVLSVISRSPNELEPVLTEILRVASRICEPKYAAISILNPQDNLYHTDIMLDFDSDFMKFMKAHPVPAGHGSGIGQTAARGETVYYEDTEANEYAWKEAARIGKYRSLLGVPLVKDKVVVGVIVLCHDKVAPFNSKQIVLLETFASQALIAINNTRLFEQVRARTAEVEEALVRERASAEILHLINEASSDIQPVFDLVVQKSAELCGAQFCVLERFDGNLYHFCAQYGFPKVTLKALTSDYPLEASKGHLAPLVVESGEVQHLADARGPEYFSPELARKAGYRRLMAVPIRAEARIWGVIIVGWAEAGPPHQNSVELVQGFANQASIAIDNARLFRETQERTAEVEEALKYQTATSEVLDVISRSPNDLPPVLDAILEVSSRICSPEYAFFAMKDADDGLYRVAMSHNVSDVFLKFLSDNPIAPEEGSCIGRTALQGKTVYIKDTRRDPTYTWKKAAEIGDYLTTLGVPLVSNGVTVGVIVMAHRQAAAFSDKQVSLLETFASQAVIAINNTRLFKEVQARTAEVEEALGYQKATSEVLEVISRSPDALEPVLEALVAVSSRICRLQDAFVALKKPEDGKFHFFAGHNLTESFAKFLESHPFEPGETSATARALLYGRADYVEDTQADPNYDPVLRSNLQGYRSVLSVPLIRDGDTIGVISMGSRNKAAFEDKQIKQMETFASQAIIAIQNSQLFNDTQVALSRQTASADVLRVISESPTDTKPVFEKIVGLATALIDCDLSIAMQANKTEYWQVAAATPDGLEEITWTERLPIDPDDNLPSRVIQSGKTLQLDESRFDELSPRDTEIVERQGFKSFLMVPLMRGKDCFGTLVFIRKTSKAFSDDEVAIAESFADQAIIALENVRLFNETQASLARQTASADVLRVISQSPSDTTPVFEAIVNSATRLVSCDMAGAALSDDSFWWQVALATPKGLLRDFGRTRHPLDPKDNFLSSVLLSGKTMHLHDLTSQGLPRLAKKLHEENGFEAFLGIPLMRGDKCLGGLYFIRKSKIPFSDDDIAMAESFADQSVIAIENVRLFREAEKAREVAESANEAKSAFLATMSHEIRTPMNAVIGMSGLLMDTKLDAEQSDYANTIRDSGDALLGIINEILDFSKIEAGQMDIENHPFDLRECIESALDLISGKAAEKQLDLAYEFDDALPLAISADLTRLRQILLNLLSNAVKFTESGEVVLSVEQTTKKRGSLELTFTVRDTGIGLSEKGMSRLFQSFSQADSSTTRKYGGTGLGLAISKRLAELMGGTMWARSDGEGHGSTFTFTIQTKPSKPVKSSSRDLVGIQSELEGKRILMVDDNATNRKILSLQTEKWGTKTTTCETPSDALATLEKAQKFDLAILDMHMPEMDGGELAQKIRAMHPDLPLILFSSLGPREIDLEDGLFAANLTKPLRQSHLFDTLVTLFSTEDTPVKATKPADKPQTDPQMAKRHPLRILLAEDNLVNQKLALRLLEQMGYRADLASNGAEAVESVNRQTYDVVLMDVQMPEMDGLEASRCINKDFPGEERPRIVAMTANAMQGDREMCLDAGMDDYIAKPIRLPILIEALLNVPRKSK</sequence>
<dbReference type="InterPro" id="IPR003661">
    <property type="entry name" value="HisK_dim/P_dom"/>
</dbReference>
<keyword evidence="3 11" id="KW-0597">Phosphoprotein</keyword>
<accession>A0A0P1E9E3</accession>
<dbReference type="InterPro" id="IPR029016">
    <property type="entry name" value="GAF-like_dom_sf"/>
</dbReference>
<dbReference type="Pfam" id="PF02518">
    <property type="entry name" value="HATPase_c"/>
    <property type="match status" value="1"/>
</dbReference>
<dbReference type="SUPFAM" id="SSF47384">
    <property type="entry name" value="Homodimeric domain of signal transducing histidine kinase"/>
    <property type="match status" value="1"/>
</dbReference>
<dbReference type="PRINTS" id="PR00344">
    <property type="entry name" value="BCTRLSENSOR"/>
</dbReference>
<keyword evidence="5" id="KW-0547">Nucleotide-binding</keyword>